<feature type="domain" description="Peptidase S26" evidence="2">
    <location>
        <begin position="72"/>
        <end position="214"/>
    </location>
</feature>
<dbReference type="Pfam" id="PF10502">
    <property type="entry name" value="Peptidase_S26"/>
    <property type="match status" value="1"/>
</dbReference>
<keyword evidence="1" id="KW-1133">Transmembrane helix</keyword>
<dbReference type="AlphaFoldDB" id="A0A2R5F8Q7"/>
<dbReference type="GO" id="GO:0032259">
    <property type="term" value="P:methylation"/>
    <property type="evidence" value="ECO:0007669"/>
    <property type="project" value="UniProtKB-KW"/>
</dbReference>
<dbReference type="GO" id="GO:0004252">
    <property type="term" value="F:serine-type endopeptidase activity"/>
    <property type="evidence" value="ECO:0007669"/>
    <property type="project" value="InterPro"/>
</dbReference>
<dbReference type="GO" id="GO:0006465">
    <property type="term" value="P:signal peptide processing"/>
    <property type="evidence" value="ECO:0007669"/>
    <property type="project" value="InterPro"/>
</dbReference>
<keyword evidence="1" id="KW-0812">Transmembrane</keyword>
<proteinExistence type="predicted"/>
<sequence length="221" mass="24448">MTDTAKTTAASTEAVSNSAAPSESASDFFRRLRDPLRWKSAVSDLALWFMFGVLITQMISRYAPGYPIVVGTPSVPTGIYWVDKTAPAHRNNLVTFPFEPKAAWLRERYGDEHVHTKLLKGLPGDTIHADNANNLTLCHHLQDEVGPPDCEPVGKVQEKDSKGRPLFSWVPANQGYVLKAGEYWVYSPHPKSLDSRYHGPIESASVTGVATPIWLFRIGSN</sequence>
<reference evidence="3 4" key="1">
    <citation type="journal article" date="2018" name="Environ. Microbiol.">
        <title>Isolation and genomic characterization of Novimethylophilus kurashikiensis gen. nov. sp. nov., a new lanthanide-dependent methylotrophic species of Methylophilaceae.</title>
        <authorList>
            <person name="Lv H."/>
            <person name="Sahin N."/>
            <person name="Tani A."/>
        </authorList>
    </citation>
    <scope>NUCLEOTIDE SEQUENCE [LARGE SCALE GENOMIC DNA]</scope>
    <source>
        <strain evidence="3 4">La2-4</strain>
    </source>
</reference>
<accession>A0A2R5F8Q7</accession>
<dbReference type="EMBL" id="BDOQ01000007">
    <property type="protein sequence ID" value="GBG14415.1"/>
    <property type="molecule type" value="Genomic_DNA"/>
</dbReference>
<dbReference type="Proteomes" id="UP000245081">
    <property type="component" value="Unassembled WGS sequence"/>
</dbReference>
<organism evidence="3 4">
    <name type="scientific">Novimethylophilus kurashikiensis</name>
    <dbReference type="NCBI Taxonomy" id="1825523"/>
    <lineage>
        <taxon>Bacteria</taxon>
        <taxon>Pseudomonadati</taxon>
        <taxon>Pseudomonadota</taxon>
        <taxon>Betaproteobacteria</taxon>
        <taxon>Nitrosomonadales</taxon>
        <taxon>Methylophilaceae</taxon>
        <taxon>Novimethylophilus</taxon>
    </lineage>
</organism>
<keyword evidence="3" id="KW-0489">Methyltransferase</keyword>
<comment type="caution">
    <text evidence="3">The sequence shown here is derived from an EMBL/GenBank/DDBJ whole genome shotgun (WGS) entry which is preliminary data.</text>
</comment>
<feature type="transmembrane region" description="Helical" evidence="1">
    <location>
        <begin position="41"/>
        <end position="59"/>
    </location>
</feature>
<evidence type="ECO:0000256" key="1">
    <source>
        <dbReference type="SAM" id="Phobius"/>
    </source>
</evidence>
<keyword evidence="3" id="KW-0808">Transferase</keyword>
<evidence type="ECO:0000259" key="2">
    <source>
        <dbReference type="Pfam" id="PF10502"/>
    </source>
</evidence>
<evidence type="ECO:0000313" key="3">
    <source>
        <dbReference type="EMBL" id="GBG14415.1"/>
    </source>
</evidence>
<gene>
    <name evidence="3" type="ORF">NMK_2014</name>
</gene>
<dbReference type="Gene3D" id="2.10.109.10">
    <property type="entry name" value="Umud Fragment, subunit A"/>
    <property type="match status" value="1"/>
</dbReference>
<dbReference type="InterPro" id="IPR019533">
    <property type="entry name" value="Peptidase_S26"/>
</dbReference>
<keyword evidence="4" id="KW-1185">Reference proteome</keyword>
<protein>
    <submittedName>
        <fullName evidence="3">SAM-dependent methyltransferase</fullName>
    </submittedName>
</protein>
<dbReference type="SUPFAM" id="SSF51306">
    <property type="entry name" value="LexA/Signal peptidase"/>
    <property type="match status" value="1"/>
</dbReference>
<keyword evidence="1" id="KW-0472">Membrane</keyword>
<dbReference type="GO" id="GO:0008168">
    <property type="term" value="F:methyltransferase activity"/>
    <property type="evidence" value="ECO:0007669"/>
    <property type="project" value="UniProtKB-KW"/>
</dbReference>
<name>A0A2R5F8Q7_9PROT</name>
<evidence type="ECO:0000313" key="4">
    <source>
        <dbReference type="Proteomes" id="UP000245081"/>
    </source>
</evidence>
<dbReference type="InterPro" id="IPR036286">
    <property type="entry name" value="LexA/Signal_pep-like_sf"/>
</dbReference>